<dbReference type="Proteomes" id="UP000270219">
    <property type="component" value="Unassembled WGS sequence"/>
</dbReference>
<gene>
    <name evidence="10" type="ORF">D8M04_14460</name>
</gene>
<dbReference type="CDD" id="cd05387">
    <property type="entry name" value="BY-kinase"/>
    <property type="match status" value="1"/>
</dbReference>
<reference evidence="10 11" key="1">
    <citation type="submission" date="2018-10" db="EMBL/GenBank/DDBJ databases">
        <title>Oceanobacillus sp. YLB-02 draft genome.</title>
        <authorList>
            <person name="Yu L."/>
        </authorList>
    </citation>
    <scope>NUCLEOTIDE SEQUENCE [LARGE SCALE GENOMIC DNA]</scope>
    <source>
        <strain evidence="10 11">YLB-02</strain>
    </source>
</reference>
<keyword evidence="7" id="KW-0829">Tyrosine-protein kinase</keyword>
<dbReference type="SUPFAM" id="SSF52540">
    <property type="entry name" value="P-loop containing nucleoside triphosphate hydrolases"/>
    <property type="match status" value="1"/>
</dbReference>
<protein>
    <recommendedName>
        <fullName evidence="2">non-specific protein-tyrosine kinase</fullName>
        <ecNumber evidence="2">2.7.10.2</ecNumber>
    </recommendedName>
</protein>
<name>A0A498D891_9BACI</name>
<evidence type="ECO:0000256" key="4">
    <source>
        <dbReference type="ARBA" id="ARBA00022741"/>
    </source>
</evidence>
<evidence type="ECO:0000259" key="9">
    <source>
        <dbReference type="Pfam" id="PF13614"/>
    </source>
</evidence>
<feature type="domain" description="AAA" evidence="9">
    <location>
        <begin position="56"/>
        <end position="176"/>
    </location>
</feature>
<dbReference type="GO" id="GO:0005886">
    <property type="term" value="C:plasma membrane"/>
    <property type="evidence" value="ECO:0007669"/>
    <property type="project" value="TreeGrafter"/>
</dbReference>
<comment type="caution">
    <text evidence="10">The sequence shown here is derived from an EMBL/GenBank/DDBJ whole genome shotgun (WGS) entry which is preliminary data.</text>
</comment>
<dbReference type="Pfam" id="PF13614">
    <property type="entry name" value="AAA_31"/>
    <property type="match status" value="1"/>
</dbReference>
<evidence type="ECO:0000256" key="2">
    <source>
        <dbReference type="ARBA" id="ARBA00011903"/>
    </source>
</evidence>
<keyword evidence="4" id="KW-0547">Nucleotide-binding</keyword>
<dbReference type="GO" id="GO:0005524">
    <property type="term" value="F:ATP binding"/>
    <property type="evidence" value="ECO:0007669"/>
    <property type="project" value="UniProtKB-KW"/>
</dbReference>
<accession>A0A498D891</accession>
<keyword evidence="11" id="KW-1185">Reference proteome</keyword>
<keyword evidence="3 10" id="KW-0808">Transferase</keyword>
<comment type="similarity">
    <text evidence="1">Belongs to the CpsD/CapB family.</text>
</comment>
<dbReference type="EC" id="2.7.10.2" evidence="2"/>
<keyword evidence="6" id="KW-0067">ATP-binding</keyword>
<dbReference type="InterPro" id="IPR025669">
    <property type="entry name" value="AAA_dom"/>
</dbReference>
<evidence type="ECO:0000256" key="7">
    <source>
        <dbReference type="ARBA" id="ARBA00023137"/>
    </source>
</evidence>
<dbReference type="OrthoDB" id="9794577at2"/>
<sequence>MVLSKMLKSKAKKIQLVTYFHADSHISDQFREIRENIRFLRDKNKNAIFLITSPENGEGKSTTAANLAVSMAQQKEKVLLIDANLRAPSLHTIFKVPNQSGLSNLLKGISNIDESIYPTDVHHLDILTSGPEVFNPTEILGGQMMTDLLKELGSMYDVILIDAPSVLKTTETRVLANQCQGVILLLQKGKTEMDKAVKTKRLLDLAHANLIGVILNDK</sequence>
<dbReference type="PANTHER" id="PTHR32309">
    <property type="entry name" value="TYROSINE-PROTEIN KINASE"/>
    <property type="match status" value="1"/>
</dbReference>
<comment type="catalytic activity">
    <reaction evidence="8">
        <text>L-tyrosyl-[protein] + ATP = O-phospho-L-tyrosyl-[protein] + ADP + H(+)</text>
        <dbReference type="Rhea" id="RHEA:10596"/>
        <dbReference type="Rhea" id="RHEA-COMP:10136"/>
        <dbReference type="Rhea" id="RHEA-COMP:20101"/>
        <dbReference type="ChEBI" id="CHEBI:15378"/>
        <dbReference type="ChEBI" id="CHEBI:30616"/>
        <dbReference type="ChEBI" id="CHEBI:46858"/>
        <dbReference type="ChEBI" id="CHEBI:61978"/>
        <dbReference type="ChEBI" id="CHEBI:456216"/>
        <dbReference type="EC" id="2.7.10.2"/>
    </reaction>
</comment>
<evidence type="ECO:0000313" key="11">
    <source>
        <dbReference type="Proteomes" id="UP000270219"/>
    </source>
</evidence>
<dbReference type="InterPro" id="IPR050445">
    <property type="entry name" value="Bact_polysacc_biosynth/exp"/>
</dbReference>
<dbReference type="NCBIfam" id="TIGR01007">
    <property type="entry name" value="eps_fam"/>
    <property type="match status" value="1"/>
</dbReference>
<dbReference type="Gene3D" id="3.40.50.300">
    <property type="entry name" value="P-loop containing nucleotide triphosphate hydrolases"/>
    <property type="match status" value="1"/>
</dbReference>
<evidence type="ECO:0000256" key="1">
    <source>
        <dbReference type="ARBA" id="ARBA00007316"/>
    </source>
</evidence>
<proteinExistence type="inferred from homology"/>
<evidence type="ECO:0000256" key="5">
    <source>
        <dbReference type="ARBA" id="ARBA00022777"/>
    </source>
</evidence>
<dbReference type="InterPro" id="IPR005702">
    <property type="entry name" value="Wzc-like_C"/>
</dbReference>
<evidence type="ECO:0000256" key="8">
    <source>
        <dbReference type="ARBA" id="ARBA00051245"/>
    </source>
</evidence>
<dbReference type="GO" id="GO:0004715">
    <property type="term" value="F:non-membrane spanning protein tyrosine kinase activity"/>
    <property type="evidence" value="ECO:0007669"/>
    <property type="project" value="UniProtKB-EC"/>
</dbReference>
<dbReference type="PANTHER" id="PTHR32309:SF13">
    <property type="entry name" value="FERRIC ENTEROBACTIN TRANSPORT PROTEIN FEPE"/>
    <property type="match status" value="1"/>
</dbReference>
<evidence type="ECO:0000256" key="6">
    <source>
        <dbReference type="ARBA" id="ARBA00022840"/>
    </source>
</evidence>
<keyword evidence="5 10" id="KW-0418">Kinase</keyword>
<dbReference type="InterPro" id="IPR027417">
    <property type="entry name" value="P-loop_NTPase"/>
</dbReference>
<organism evidence="10 11">
    <name type="scientific">Oceanobacillus piezotolerans</name>
    <dbReference type="NCBI Taxonomy" id="2448030"/>
    <lineage>
        <taxon>Bacteria</taxon>
        <taxon>Bacillati</taxon>
        <taxon>Bacillota</taxon>
        <taxon>Bacilli</taxon>
        <taxon>Bacillales</taxon>
        <taxon>Bacillaceae</taxon>
        <taxon>Oceanobacillus</taxon>
    </lineage>
</organism>
<dbReference type="EMBL" id="RCHR01000005">
    <property type="protein sequence ID" value="RLL42753.1"/>
    <property type="molecule type" value="Genomic_DNA"/>
</dbReference>
<dbReference type="AlphaFoldDB" id="A0A498D891"/>
<evidence type="ECO:0000256" key="3">
    <source>
        <dbReference type="ARBA" id="ARBA00022679"/>
    </source>
</evidence>
<evidence type="ECO:0000313" key="10">
    <source>
        <dbReference type="EMBL" id="RLL42753.1"/>
    </source>
</evidence>